<proteinExistence type="predicted"/>
<dbReference type="InterPro" id="IPR011029">
    <property type="entry name" value="DEATH-like_dom_sf"/>
</dbReference>
<accession>A0A8J1UP71</accession>
<feature type="compositionally biased region" description="Polar residues" evidence="1">
    <location>
        <begin position="252"/>
        <end position="266"/>
    </location>
</feature>
<protein>
    <submittedName>
        <fullName evidence="2">Uncharacterized protein</fullName>
    </submittedName>
</protein>
<dbReference type="SMART" id="SM00114">
    <property type="entry name" value="CARD"/>
    <property type="match status" value="1"/>
</dbReference>
<dbReference type="SUPFAM" id="SSF47986">
    <property type="entry name" value="DEATH domain"/>
    <property type="match status" value="1"/>
</dbReference>
<sequence>METELVQSDTRLTDVHRKTIQKCRVPLVDDLIMSGIIDAIYSKGVITNQMQEEIMSKPTNREQSRDFLDKLLTRDVAAFDDFIDILKRDNIHLANIVRDQFEALAFSEATQHLALANKIDPKGLHEDNFAFAKKSVSEIVPMVQELKNKYEINGSDSIAMLTDHNTDIDKSVSNLKDKGLPQLPKVAEGNSENKLPSIPGVVAQPESTHLGWSESQPSDFQLSQVAKDNSEYAKPSIPGVVAQPESTDLGWSESQPSDFQLSQVAKDNSEYERPSIPGVLAQPEST</sequence>
<keyword evidence="3" id="KW-1185">Reference proteome</keyword>
<dbReference type="PANTHER" id="PTHR15034:SF5">
    <property type="entry name" value="DEATH DOMAIN-CONTAINING PROTEIN CRADD"/>
    <property type="match status" value="1"/>
</dbReference>
<dbReference type="PROSITE" id="PS50209">
    <property type="entry name" value="CARD"/>
    <property type="match status" value="1"/>
</dbReference>
<dbReference type="PANTHER" id="PTHR15034">
    <property type="entry name" value="DEATH DOMAIN-CONTAINING PROTEIN CRADD"/>
    <property type="match status" value="1"/>
</dbReference>
<feature type="region of interest" description="Disordered" evidence="1">
    <location>
        <begin position="173"/>
        <end position="199"/>
    </location>
</feature>
<reference evidence="2" key="1">
    <citation type="submission" date="2022-03" db="EMBL/GenBank/DDBJ databases">
        <authorList>
            <person name="Martin C."/>
        </authorList>
    </citation>
    <scope>NUCLEOTIDE SEQUENCE</scope>
</reference>
<evidence type="ECO:0000313" key="3">
    <source>
        <dbReference type="Proteomes" id="UP000749559"/>
    </source>
</evidence>
<gene>
    <name evidence="2" type="ORF">OFUS_LOCUS6846</name>
</gene>
<dbReference type="InterPro" id="IPR037939">
    <property type="entry name" value="CRADD"/>
</dbReference>
<organism evidence="2 3">
    <name type="scientific">Owenia fusiformis</name>
    <name type="common">Polychaete worm</name>
    <dbReference type="NCBI Taxonomy" id="6347"/>
    <lineage>
        <taxon>Eukaryota</taxon>
        <taxon>Metazoa</taxon>
        <taxon>Spiralia</taxon>
        <taxon>Lophotrochozoa</taxon>
        <taxon>Annelida</taxon>
        <taxon>Polychaeta</taxon>
        <taxon>Sedentaria</taxon>
        <taxon>Canalipalpata</taxon>
        <taxon>Sabellida</taxon>
        <taxon>Oweniida</taxon>
        <taxon>Oweniidae</taxon>
        <taxon>Owenia</taxon>
    </lineage>
</organism>
<comment type="caution">
    <text evidence="2">The sequence shown here is derived from an EMBL/GenBank/DDBJ whole genome shotgun (WGS) entry which is preliminary data.</text>
</comment>
<dbReference type="GO" id="GO:0042981">
    <property type="term" value="P:regulation of apoptotic process"/>
    <property type="evidence" value="ECO:0007669"/>
    <property type="project" value="InterPro"/>
</dbReference>
<feature type="region of interest" description="Disordered" evidence="1">
    <location>
        <begin position="229"/>
        <end position="286"/>
    </location>
</feature>
<dbReference type="GO" id="GO:0070513">
    <property type="term" value="F:death domain binding"/>
    <property type="evidence" value="ECO:0007669"/>
    <property type="project" value="InterPro"/>
</dbReference>
<evidence type="ECO:0000256" key="1">
    <source>
        <dbReference type="SAM" id="MobiDB-lite"/>
    </source>
</evidence>
<dbReference type="AlphaFoldDB" id="A0A8J1UP71"/>
<feature type="non-terminal residue" evidence="2">
    <location>
        <position position="286"/>
    </location>
</feature>
<dbReference type="Pfam" id="PF00619">
    <property type="entry name" value="CARD"/>
    <property type="match status" value="1"/>
</dbReference>
<evidence type="ECO:0000313" key="2">
    <source>
        <dbReference type="EMBL" id="CAH1780112.1"/>
    </source>
</evidence>
<dbReference type="CDD" id="cd01671">
    <property type="entry name" value="CARD"/>
    <property type="match status" value="1"/>
</dbReference>
<dbReference type="Gene3D" id="1.10.533.10">
    <property type="entry name" value="Death Domain, Fas"/>
    <property type="match status" value="1"/>
</dbReference>
<dbReference type="EMBL" id="CAIIXF020000003">
    <property type="protein sequence ID" value="CAH1780112.1"/>
    <property type="molecule type" value="Genomic_DNA"/>
</dbReference>
<dbReference type="GO" id="GO:0002020">
    <property type="term" value="F:protease binding"/>
    <property type="evidence" value="ECO:0007669"/>
    <property type="project" value="InterPro"/>
</dbReference>
<dbReference type="Proteomes" id="UP000749559">
    <property type="component" value="Unassembled WGS sequence"/>
</dbReference>
<name>A0A8J1UP71_OWEFU</name>
<dbReference type="InterPro" id="IPR001315">
    <property type="entry name" value="CARD"/>
</dbReference>